<keyword evidence="6" id="KW-1185">Reference proteome</keyword>
<dbReference type="Gene3D" id="3.40.630.190">
    <property type="entry name" value="LCP protein"/>
    <property type="match status" value="1"/>
</dbReference>
<feature type="transmembrane region" description="Helical" evidence="3">
    <location>
        <begin position="54"/>
        <end position="76"/>
    </location>
</feature>
<evidence type="ECO:0000256" key="3">
    <source>
        <dbReference type="SAM" id="Phobius"/>
    </source>
</evidence>
<evidence type="ECO:0000313" key="5">
    <source>
        <dbReference type="EMBL" id="PMB97261.1"/>
    </source>
</evidence>
<dbReference type="RefSeq" id="WP_102162847.1">
    <property type="nucleotide sequence ID" value="NZ_PNFZ01000008.1"/>
</dbReference>
<feature type="domain" description="Cell envelope-related transcriptional attenuator" evidence="4">
    <location>
        <begin position="192"/>
        <end position="371"/>
    </location>
</feature>
<dbReference type="PANTHER" id="PTHR33392">
    <property type="entry name" value="POLYISOPRENYL-TEICHOIC ACID--PEPTIDOGLYCAN TEICHOIC ACID TRANSFERASE TAGU"/>
    <property type="match status" value="1"/>
</dbReference>
<protein>
    <submittedName>
        <fullName evidence="5">LytR family transcriptional regulator</fullName>
    </submittedName>
</protein>
<keyword evidence="3" id="KW-0812">Transmembrane</keyword>
<dbReference type="EMBL" id="PNFZ01000008">
    <property type="protein sequence ID" value="PMB97261.1"/>
    <property type="molecule type" value="Genomic_DNA"/>
</dbReference>
<dbReference type="InterPro" id="IPR050922">
    <property type="entry name" value="LytR/CpsA/Psr_CW_biosynth"/>
</dbReference>
<feature type="compositionally biased region" description="Basic and acidic residues" evidence="2">
    <location>
        <begin position="481"/>
        <end position="494"/>
    </location>
</feature>
<dbReference type="PANTHER" id="PTHR33392:SF6">
    <property type="entry name" value="POLYISOPRENYL-TEICHOIC ACID--PEPTIDOGLYCAN TEICHOIC ACID TRANSFERASE TAGU"/>
    <property type="match status" value="1"/>
</dbReference>
<dbReference type="AlphaFoldDB" id="A0A2N6PF06"/>
<evidence type="ECO:0000256" key="1">
    <source>
        <dbReference type="ARBA" id="ARBA00006068"/>
    </source>
</evidence>
<keyword evidence="3" id="KW-0472">Membrane</keyword>
<accession>A0A2N6PF06</accession>
<evidence type="ECO:0000256" key="2">
    <source>
        <dbReference type="SAM" id="MobiDB-lite"/>
    </source>
</evidence>
<proteinExistence type="inferred from homology"/>
<name>A0A2N6PF06_9MICO</name>
<gene>
    <name evidence="5" type="ORF">CJ198_11990</name>
</gene>
<evidence type="ECO:0000313" key="6">
    <source>
        <dbReference type="Proteomes" id="UP000235703"/>
    </source>
</evidence>
<reference evidence="5 6" key="1">
    <citation type="submission" date="2017-09" db="EMBL/GenBank/DDBJ databases">
        <title>Bacterial strain isolated from the female urinary microbiota.</title>
        <authorList>
            <person name="Thomas-White K."/>
            <person name="Kumar N."/>
            <person name="Forster S."/>
            <person name="Putonti C."/>
            <person name="Lawley T."/>
            <person name="Wolfe A.J."/>
        </authorList>
    </citation>
    <scope>NUCLEOTIDE SEQUENCE [LARGE SCALE GENOMIC DNA]</scope>
    <source>
        <strain evidence="5 6">UMB0680</strain>
    </source>
</reference>
<feature type="transmembrane region" description="Helical" evidence="3">
    <location>
        <begin position="128"/>
        <end position="148"/>
    </location>
</feature>
<organism evidence="5 6">
    <name type="scientific">Brevibacterium luteolum</name>
    <dbReference type="NCBI Taxonomy" id="199591"/>
    <lineage>
        <taxon>Bacteria</taxon>
        <taxon>Bacillati</taxon>
        <taxon>Actinomycetota</taxon>
        <taxon>Actinomycetes</taxon>
        <taxon>Micrococcales</taxon>
        <taxon>Brevibacteriaceae</taxon>
        <taxon>Brevibacterium</taxon>
    </lineage>
</organism>
<dbReference type="Proteomes" id="UP000235703">
    <property type="component" value="Unassembled WGS sequence"/>
</dbReference>
<dbReference type="OrthoDB" id="3573673at2"/>
<keyword evidence="3" id="KW-1133">Transmembrane helix</keyword>
<comment type="caution">
    <text evidence="5">The sequence shown here is derived from an EMBL/GenBank/DDBJ whole genome shotgun (WGS) entry which is preliminary data.</text>
</comment>
<comment type="similarity">
    <text evidence="1">Belongs to the LytR/CpsA/Psr (LCP) family.</text>
</comment>
<feature type="region of interest" description="Disordered" evidence="2">
    <location>
        <begin position="473"/>
        <end position="494"/>
    </location>
</feature>
<dbReference type="InterPro" id="IPR004474">
    <property type="entry name" value="LytR_CpsA_psr"/>
</dbReference>
<dbReference type="NCBIfam" id="TIGR00350">
    <property type="entry name" value="lytR_cpsA_psr"/>
    <property type="match status" value="1"/>
</dbReference>
<sequence>MAERRPLKYIDPVRYPEYANQPVRNARGWILLASTILVPGSVQSLFRVRRWAKISLILTLIGWALLLIAALTAIFARGFLITLGTNPFVLTGVTAFLAVYTLNWIVCLLDTVRRVKLVTLSPKVRRTFLAASLVCTLVIGGGLSWGTMMINSQRQLMTDVFAAGWGQRAVDGRYNILLLGSDAGKGRTGIRPDSLSLISIDAKTGKAVSIGMPRNMQNVPFPEESPLHKHYPQGFNCGDECILNAVYQQGEKHADEFDGKAPAGVQATEDAAEGITGLKVQYYAMIDLKGFEQLIDAMGGIDIVSGKRVPISSKVNPKTGKHGPVKGWIEPGEQHLDGYHALWYARSREFSSDYERMVRQRCVQQAMLTQLDASTVMLRFQDIAKAAPEVVSTDIPQLQVDTFVDLAMKSREHQMESLNLTPPKVNPTHPDFGAVHELVSSTIEASEKNAEDTAAGLSAPAGVALATGGMHLTAAQPEGGNGKDEDDKAICHVP</sequence>
<dbReference type="Pfam" id="PF03816">
    <property type="entry name" value="LytR_cpsA_psr"/>
    <property type="match status" value="1"/>
</dbReference>
<feature type="transmembrane region" description="Helical" evidence="3">
    <location>
        <begin position="88"/>
        <end position="107"/>
    </location>
</feature>
<evidence type="ECO:0000259" key="4">
    <source>
        <dbReference type="Pfam" id="PF03816"/>
    </source>
</evidence>